<protein>
    <recommendedName>
        <fullName evidence="1">DOMON domain-containing protein</fullName>
    </recommendedName>
</protein>
<dbReference type="InterPro" id="IPR005018">
    <property type="entry name" value="DOMON_domain"/>
</dbReference>
<reference evidence="2" key="3">
    <citation type="submission" date="2025-09" db="UniProtKB">
        <authorList>
            <consortium name="Ensembl"/>
        </authorList>
    </citation>
    <scope>IDENTIFICATION</scope>
</reference>
<dbReference type="AlphaFoldDB" id="H2ZEI8"/>
<organism evidence="2 3">
    <name type="scientific">Ciona savignyi</name>
    <name type="common">Pacific transparent sea squirt</name>
    <dbReference type="NCBI Taxonomy" id="51511"/>
    <lineage>
        <taxon>Eukaryota</taxon>
        <taxon>Metazoa</taxon>
        <taxon>Chordata</taxon>
        <taxon>Tunicata</taxon>
        <taxon>Ascidiacea</taxon>
        <taxon>Phlebobranchia</taxon>
        <taxon>Cionidae</taxon>
        <taxon>Ciona</taxon>
    </lineage>
</organism>
<dbReference type="OMA" id="ENEDMGP"/>
<sequence length="157" mass="17267">MSKRKRRYKESTKCKSNQVQDNIRQLASGSGSVWNVSSTCNPVCSSVQWERSNRDNMLKFTITGPNTGYIAAAISQDQLMGPSDDTYVCFRSAAEGAPIIINSGYLTAQAPPTITGTVETENIVSTSIENGIMTCSFYRAFSVTSRIDETNVTWDLQ</sequence>
<dbReference type="InParanoid" id="H2ZEI8"/>
<name>H2ZEI8_CIOSA</name>
<dbReference type="Ensembl" id="ENSCSAVT00000016184.1">
    <property type="protein sequence ID" value="ENSCSAVP00000016004.1"/>
    <property type="gene ID" value="ENSCSAVG00000009425.1"/>
</dbReference>
<reference evidence="2" key="2">
    <citation type="submission" date="2025-08" db="UniProtKB">
        <authorList>
            <consortium name="Ensembl"/>
        </authorList>
    </citation>
    <scope>IDENTIFICATION</scope>
</reference>
<dbReference type="PROSITE" id="PS50836">
    <property type="entry name" value="DOMON"/>
    <property type="match status" value="1"/>
</dbReference>
<dbReference type="HOGENOM" id="CLU_1681855_0_0_1"/>
<proteinExistence type="predicted"/>
<evidence type="ECO:0000259" key="1">
    <source>
        <dbReference type="PROSITE" id="PS50836"/>
    </source>
</evidence>
<accession>H2ZEI8</accession>
<dbReference type="Pfam" id="PF03351">
    <property type="entry name" value="DOMON"/>
    <property type="match status" value="1"/>
</dbReference>
<feature type="domain" description="DOMON" evidence="1">
    <location>
        <begin position="43"/>
        <end position="157"/>
    </location>
</feature>
<reference evidence="3" key="1">
    <citation type="submission" date="2003-08" db="EMBL/GenBank/DDBJ databases">
        <authorList>
            <person name="Birren B."/>
            <person name="Nusbaum C."/>
            <person name="Abebe A."/>
            <person name="Abouelleil A."/>
            <person name="Adekoya E."/>
            <person name="Ait-zahra M."/>
            <person name="Allen N."/>
            <person name="Allen T."/>
            <person name="An P."/>
            <person name="Anderson M."/>
            <person name="Anderson S."/>
            <person name="Arachchi H."/>
            <person name="Armbruster J."/>
            <person name="Bachantsang P."/>
            <person name="Baldwin J."/>
            <person name="Barry A."/>
            <person name="Bayul T."/>
            <person name="Blitshsteyn B."/>
            <person name="Bloom T."/>
            <person name="Blye J."/>
            <person name="Boguslavskiy L."/>
            <person name="Borowsky M."/>
            <person name="Boukhgalter B."/>
            <person name="Brunache A."/>
            <person name="Butler J."/>
            <person name="Calixte N."/>
            <person name="Calvo S."/>
            <person name="Camarata J."/>
            <person name="Campo K."/>
            <person name="Chang J."/>
            <person name="Cheshatsang Y."/>
            <person name="Citroen M."/>
            <person name="Collymore A."/>
            <person name="Considine T."/>
            <person name="Cook A."/>
            <person name="Cooke P."/>
            <person name="Corum B."/>
            <person name="Cuomo C."/>
            <person name="David R."/>
            <person name="Dawoe T."/>
            <person name="Degray S."/>
            <person name="Dodge S."/>
            <person name="Dooley K."/>
            <person name="Dorje P."/>
            <person name="Dorjee K."/>
            <person name="Dorris L."/>
            <person name="Duffey N."/>
            <person name="Dupes A."/>
            <person name="Elkins T."/>
            <person name="Engels R."/>
            <person name="Erickson J."/>
            <person name="Farina A."/>
            <person name="Faro S."/>
            <person name="Ferreira P."/>
            <person name="Fischer H."/>
            <person name="Fitzgerald M."/>
            <person name="Foley K."/>
            <person name="Gage D."/>
            <person name="Galagan J."/>
            <person name="Gearin G."/>
            <person name="Gnerre S."/>
            <person name="Gnirke A."/>
            <person name="Goyette A."/>
            <person name="Graham J."/>
            <person name="Grandbois E."/>
            <person name="Gyaltsen K."/>
            <person name="Hafez N."/>
            <person name="Hagopian D."/>
            <person name="Hagos B."/>
            <person name="Hall J."/>
            <person name="Hatcher B."/>
            <person name="Heller A."/>
            <person name="Higgins H."/>
            <person name="Honan T."/>
            <person name="Horn A."/>
            <person name="Houde N."/>
            <person name="Hughes L."/>
            <person name="Hulme W."/>
            <person name="Husby E."/>
            <person name="Iliev I."/>
            <person name="Jaffe D."/>
            <person name="Jones C."/>
            <person name="Kamal M."/>
            <person name="Kamat A."/>
            <person name="Kamvysselis M."/>
            <person name="Karlsson E."/>
            <person name="Kells C."/>
            <person name="Kieu A."/>
            <person name="Kisner P."/>
            <person name="Kodira C."/>
            <person name="Kulbokas E."/>
            <person name="Labutti K."/>
            <person name="Lama D."/>
            <person name="Landers T."/>
            <person name="Leger J."/>
            <person name="Levine S."/>
            <person name="Lewis D."/>
            <person name="Lewis T."/>
            <person name="Lindblad-toh K."/>
            <person name="Liu X."/>
            <person name="Lokyitsang T."/>
            <person name="Lokyitsang Y."/>
            <person name="Lucien O."/>
            <person name="Lui A."/>
            <person name="Ma L.J."/>
            <person name="Mabbitt R."/>
            <person name="Macdonald J."/>
            <person name="Maclean C."/>
            <person name="Major J."/>
            <person name="Manning J."/>
            <person name="Marabella R."/>
            <person name="Maru K."/>
            <person name="Matthews C."/>
            <person name="Mauceli E."/>
            <person name="Mccarthy M."/>
            <person name="Mcdonough S."/>
            <person name="Mcghee T."/>
            <person name="Meldrim J."/>
            <person name="Meneus L."/>
            <person name="Mesirov J."/>
            <person name="Mihalev A."/>
            <person name="Mihova T."/>
            <person name="Mikkelsen T."/>
            <person name="Mlenga V."/>
            <person name="Moru K."/>
            <person name="Mozes J."/>
            <person name="Mulrain L."/>
            <person name="Munson G."/>
            <person name="Naylor J."/>
            <person name="Newes C."/>
            <person name="Nguyen C."/>
            <person name="Nguyen N."/>
            <person name="Nguyen T."/>
            <person name="Nicol R."/>
            <person name="Nielsen C."/>
            <person name="Nizzari M."/>
            <person name="Norbu C."/>
            <person name="Norbu N."/>
            <person name="O'donnell P."/>
            <person name="Okoawo O."/>
            <person name="O'leary S."/>
            <person name="Omotosho B."/>
            <person name="O'neill K."/>
            <person name="Osman S."/>
            <person name="Parker S."/>
            <person name="Perrin D."/>
            <person name="Phunkhang P."/>
            <person name="Piqani B."/>
            <person name="Purcell S."/>
            <person name="Rachupka T."/>
            <person name="Ramasamy U."/>
            <person name="Rameau R."/>
            <person name="Ray V."/>
            <person name="Raymond C."/>
            <person name="Retta R."/>
            <person name="Richardson S."/>
            <person name="Rise C."/>
            <person name="Rodriguez J."/>
            <person name="Rogers J."/>
            <person name="Rogov P."/>
            <person name="Rutman M."/>
            <person name="Schupbach R."/>
            <person name="Seaman C."/>
            <person name="Settipalli S."/>
            <person name="Sharpe T."/>
            <person name="Sheridan J."/>
            <person name="Sherpa N."/>
            <person name="Shi J."/>
            <person name="Smirnov S."/>
            <person name="Smith C."/>
            <person name="Sougnez C."/>
            <person name="Spencer B."/>
            <person name="Stalker J."/>
            <person name="Stange-thomann N."/>
            <person name="Stavropoulos S."/>
            <person name="Stetson K."/>
            <person name="Stone C."/>
            <person name="Stone S."/>
            <person name="Stubbs M."/>
            <person name="Talamas J."/>
            <person name="Tchuinga P."/>
            <person name="Tenzing P."/>
            <person name="Tesfaye S."/>
            <person name="Theodore J."/>
            <person name="Thoulutsang Y."/>
            <person name="Topham K."/>
            <person name="Towey S."/>
            <person name="Tsamla T."/>
            <person name="Tsomo N."/>
            <person name="Vallee D."/>
            <person name="Vassiliev H."/>
            <person name="Venkataraman V."/>
            <person name="Vinson J."/>
            <person name="Vo A."/>
            <person name="Wade C."/>
            <person name="Wang S."/>
            <person name="Wangchuk T."/>
            <person name="Wangdi T."/>
            <person name="Whittaker C."/>
            <person name="Wilkinson J."/>
            <person name="Wu Y."/>
            <person name="Wyman D."/>
            <person name="Yadav S."/>
            <person name="Yang S."/>
            <person name="Yang X."/>
            <person name="Yeager S."/>
            <person name="Yee E."/>
            <person name="Young G."/>
            <person name="Zainoun J."/>
            <person name="Zembeck L."/>
            <person name="Zimmer A."/>
            <person name="Zody M."/>
            <person name="Lander E."/>
        </authorList>
    </citation>
    <scope>NUCLEOTIDE SEQUENCE [LARGE SCALE GENOMIC DNA]</scope>
</reference>
<dbReference type="Proteomes" id="UP000007875">
    <property type="component" value="Unassembled WGS sequence"/>
</dbReference>
<evidence type="ECO:0000313" key="3">
    <source>
        <dbReference type="Proteomes" id="UP000007875"/>
    </source>
</evidence>
<evidence type="ECO:0000313" key="2">
    <source>
        <dbReference type="Ensembl" id="ENSCSAVP00000016004.1"/>
    </source>
</evidence>
<dbReference type="GeneTree" id="ENSGT00530000068230"/>
<keyword evidence="3" id="KW-1185">Reference proteome</keyword>